<dbReference type="Gene3D" id="3.30.540.10">
    <property type="entry name" value="Fructose-1,6-Bisphosphatase, subunit A, domain 1"/>
    <property type="match status" value="1"/>
</dbReference>
<gene>
    <name evidence="1" type="ORF">UFOPK2334_00714</name>
</gene>
<evidence type="ECO:0000313" key="1">
    <source>
        <dbReference type="EMBL" id="CAB4674178.1"/>
    </source>
</evidence>
<dbReference type="GO" id="GO:0000103">
    <property type="term" value="P:sulfate assimilation"/>
    <property type="evidence" value="ECO:0007669"/>
    <property type="project" value="TreeGrafter"/>
</dbReference>
<dbReference type="Pfam" id="PF00459">
    <property type="entry name" value="Inositol_P"/>
    <property type="match status" value="2"/>
</dbReference>
<proteinExistence type="predicted"/>
<dbReference type="InterPro" id="IPR000760">
    <property type="entry name" value="Inositol_monophosphatase-like"/>
</dbReference>
<sequence length="189" mass="20574">MSEEGADDRRRLTSDRVWIVDPLDGTNEYGEGRADWAVHIALWEQNALTAGAVSLPSIDAVFGTDPVVVVPPKEGLKPRLVTSRNRAPYAAVLVSEHLDCDAFRLGSAGAKAMSILMGEADIYVHDGGMYQWDSAAPAAVALAAGLHVSRLDGSPLEYNTPDTWLPDFFVCRPEYTDAILHAIWGRDPR</sequence>
<accession>A0A6J6MMB8</accession>
<name>A0A6J6MMB8_9ZZZZ</name>
<protein>
    <submittedName>
        <fullName evidence="1">Unannotated protein</fullName>
    </submittedName>
</protein>
<dbReference type="GO" id="GO:0050427">
    <property type="term" value="P:3'-phosphoadenosine 5'-phosphosulfate metabolic process"/>
    <property type="evidence" value="ECO:0007669"/>
    <property type="project" value="TreeGrafter"/>
</dbReference>
<organism evidence="1">
    <name type="scientific">freshwater metagenome</name>
    <dbReference type="NCBI Taxonomy" id="449393"/>
    <lineage>
        <taxon>unclassified sequences</taxon>
        <taxon>metagenomes</taxon>
        <taxon>ecological metagenomes</taxon>
    </lineage>
</organism>
<dbReference type="GO" id="GO:0008441">
    <property type="term" value="F:3'(2'),5'-bisphosphate nucleotidase activity"/>
    <property type="evidence" value="ECO:0007669"/>
    <property type="project" value="TreeGrafter"/>
</dbReference>
<dbReference type="AlphaFoldDB" id="A0A6J6MMB8"/>
<reference evidence="1" key="1">
    <citation type="submission" date="2020-05" db="EMBL/GenBank/DDBJ databases">
        <authorList>
            <person name="Chiriac C."/>
            <person name="Salcher M."/>
            <person name="Ghai R."/>
            <person name="Kavagutti S V."/>
        </authorList>
    </citation>
    <scope>NUCLEOTIDE SEQUENCE</scope>
</reference>
<dbReference type="SUPFAM" id="SSF56655">
    <property type="entry name" value="Carbohydrate phosphatase"/>
    <property type="match status" value="1"/>
</dbReference>
<dbReference type="PANTHER" id="PTHR43028">
    <property type="entry name" value="3'(2'),5'-BISPHOSPHATE NUCLEOTIDASE 1"/>
    <property type="match status" value="1"/>
</dbReference>
<dbReference type="PANTHER" id="PTHR43028:SF5">
    <property type="entry name" value="3'(2'),5'-BISPHOSPHATE NUCLEOTIDASE 1"/>
    <property type="match status" value="1"/>
</dbReference>
<dbReference type="Gene3D" id="3.40.190.80">
    <property type="match status" value="1"/>
</dbReference>
<dbReference type="InterPro" id="IPR050725">
    <property type="entry name" value="CysQ/Inositol_MonoPase"/>
</dbReference>
<dbReference type="EMBL" id="CAEZXA010000049">
    <property type="protein sequence ID" value="CAB4674178.1"/>
    <property type="molecule type" value="Genomic_DNA"/>
</dbReference>